<evidence type="ECO:0000313" key="3">
    <source>
        <dbReference type="Proteomes" id="UP000001353"/>
    </source>
</evidence>
<dbReference type="EMBL" id="CP002623">
    <property type="protein sequence ID" value="AEI93966.1"/>
    <property type="molecule type" value="Genomic_DNA"/>
</dbReference>
<gene>
    <name evidence="2" type="ordered locus">RLO149_c019820</name>
</gene>
<sequence length="176" mass="19318">MTHKTVDRSEQDNRPAAALVSGLERPLSLWEKPGFVHGARILTMKGARRVEHLRPGDHVITRGNGAVPVHLIEQRSMVVPAVYIVAGSLGHHQPDLDSLLPASQTVLLRDWRAHAFAGAEETMVKIDRLVDGEYVRDIGLQTLTLYSVFCAAPQVLYADGMELGTADIMAYENALT</sequence>
<evidence type="ECO:0000313" key="2">
    <source>
        <dbReference type="EMBL" id="AEI93966.1"/>
    </source>
</evidence>
<dbReference type="HOGENOM" id="CLU_117140_0_0_5"/>
<proteinExistence type="predicted"/>
<keyword evidence="3" id="KW-1185">Reference proteome</keyword>
<feature type="domain" description="Hedgehog/Intein (Hint)" evidence="1">
    <location>
        <begin position="33"/>
        <end position="162"/>
    </location>
</feature>
<evidence type="ECO:0000259" key="1">
    <source>
        <dbReference type="Pfam" id="PF13403"/>
    </source>
</evidence>
<dbReference type="Proteomes" id="UP000001353">
    <property type="component" value="Chromosome"/>
</dbReference>
<accession>F7ZKE7</accession>
<dbReference type="RefSeq" id="WP_013961894.1">
    <property type="nucleotide sequence ID" value="NC_015730.1"/>
</dbReference>
<name>F7ZKE7_ROSLO</name>
<reference evidence="2 3" key="1">
    <citation type="journal article" date="2011" name="BMC Genomics">
        <title>Comparative genome analysis and genome-guided physiological analysis of Roseobacter litoralis.</title>
        <authorList>
            <person name="Kalhoefer D."/>
            <person name="Thole S."/>
            <person name="Voget S."/>
            <person name="Lehmann R."/>
            <person name="Liesegang H."/>
            <person name="Wollher A."/>
            <person name="Daniel R."/>
            <person name="Simon M."/>
            <person name="Brinkhoff T."/>
        </authorList>
    </citation>
    <scope>NUCLEOTIDE SEQUENCE [LARGE SCALE GENOMIC DNA]</scope>
    <source>
        <strain evidence="3">ATCC 49566 / DSM 6996 / JCM 21268 / NBRC 15278 / OCh 149</strain>
    </source>
</reference>
<dbReference type="Pfam" id="PF13403">
    <property type="entry name" value="Hint_2"/>
    <property type="match status" value="1"/>
</dbReference>
<protein>
    <recommendedName>
        <fullName evidence="1">Hedgehog/Intein (Hint) domain-containing protein</fullName>
    </recommendedName>
</protein>
<dbReference type="InterPro" id="IPR028992">
    <property type="entry name" value="Hedgehog/Intein_dom"/>
</dbReference>
<dbReference type="KEGG" id="rli:RLO149_c019820"/>
<dbReference type="OrthoDB" id="7873527at2"/>
<dbReference type="AlphaFoldDB" id="F7ZKE7"/>
<dbReference type="eggNOG" id="ENOG502ZAN3">
    <property type="taxonomic scope" value="Bacteria"/>
</dbReference>
<organism evidence="2 3">
    <name type="scientific">Roseobacter litoralis (strain ATCC 49566 / DSM 6996 / JCM 21268 / NBRC 15278 / OCh 149)</name>
    <dbReference type="NCBI Taxonomy" id="391595"/>
    <lineage>
        <taxon>Bacteria</taxon>
        <taxon>Pseudomonadati</taxon>
        <taxon>Pseudomonadota</taxon>
        <taxon>Alphaproteobacteria</taxon>
        <taxon>Rhodobacterales</taxon>
        <taxon>Roseobacteraceae</taxon>
        <taxon>Roseobacter</taxon>
    </lineage>
</organism>
<dbReference type="STRING" id="391595.RLO149_c019820"/>